<proteinExistence type="predicted"/>
<feature type="non-terminal residue" evidence="2">
    <location>
        <position position="1"/>
    </location>
</feature>
<feature type="compositionally biased region" description="Low complexity" evidence="1">
    <location>
        <begin position="412"/>
        <end position="455"/>
    </location>
</feature>
<feature type="region of interest" description="Disordered" evidence="1">
    <location>
        <begin position="63"/>
        <end position="138"/>
    </location>
</feature>
<feature type="compositionally biased region" description="Polar residues" evidence="1">
    <location>
        <begin position="465"/>
        <end position="482"/>
    </location>
</feature>
<feature type="compositionally biased region" description="Basic and acidic residues" evidence="1">
    <location>
        <begin position="333"/>
        <end position="351"/>
    </location>
</feature>
<dbReference type="EMBL" id="CAJNOR010012264">
    <property type="protein sequence ID" value="CAF1666645.1"/>
    <property type="molecule type" value="Genomic_DNA"/>
</dbReference>
<dbReference type="Proteomes" id="UP000663828">
    <property type="component" value="Unassembled WGS sequence"/>
</dbReference>
<feature type="region of interest" description="Disordered" evidence="1">
    <location>
        <begin position="1"/>
        <end position="21"/>
    </location>
</feature>
<accession>A0A816FWG7</accession>
<comment type="caution">
    <text evidence="2">The sequence shown here is derived from an EMBL/GenBank/DDBJ whole genome shotgun (WGS) entry which is preliminary data.</text>
</comment>
<feature type="compositionally biased region" description="Polar residues" evidence="1">
    <location>
        <begin position="115"/>
        <end position="138"/>
    </location>
</feature>
<feature type="compositionally biased region" description="Low complexity" evidence="1">
    <location>
        <begin position="493"/>
        <end position="510"/>
    </location>
</feature>
<name>A0A816FWG7_ADIRI</name>
<feature type="compositionally biased region" description="Basic and acidic residues" evidence="1">
    <location>
        <begin position="361"/>
        <end position="372"/>
    </location>
</feature>
<reference evidence="2" key="1">
    <citation type="submission" date="2021-02" db="EMBL/GenBank/DDBJ databases">
        <authorList>
            <person name="Nowell W R."/>
        </authorList>
    </citation>
    <scope>NUCLEOTIDE SEQUENCE</scope>
</reference>
<sequence length="582" mass="66258">VVNEDENSSTNFNINEPEPNLSLISIERNENNRPSTFDVPSYENIAHDERINAINESALEHCIEEEEEEEKSGNQNRHMAKNAENEEQQRPQQANSTISSASPTGSKTVEVEEQMPSTTVMKNEGSSNNRPSSMNILHSNIDDGLMRKKQREKGNLPIEQENWVKEKNEKNYDGQMCTTNTKDGKNDKEIKSLYFMRLNTEHNDDDTKNNDNNNECVPMKNASACFTTSSLPSRSRVEEHEDSLIEQNLLTLSPSNMDPSKNFIPTRPVPIVNETTSISTLTSSYVSTRLNTITSTNNIVNDDNKWDEQDTDATPSGDERAAMTTANVDDGGENQRGREKGEREKREDNIKRTLTSTTTRAQEKTEERERARQPNKNTDSVTSFTSEQHSCPSVVRLSVDDSMANRVSASHSRNNPNQNTSSSNNRSSRSTLTTHTYASTNTYNTEPTYTTTRITGDPRTLHSYYLTSSNYRPPSTSPVNSLTRRHHHHEYEPSYPSISRYRTPSSSSPYRKTHYLDDSDEEIINEEILEITDLNHYPTLIERWGDDTKTVVRQEGELKIEDFVEFEETEPTVVEEILYELV</sequence>
<feature type="compositionally biased region" description="Polar residues" evidence="1">
    <location>
        <begin position="374"/>
        <end position="391"/>
    </location>
</feature>
<feature type="non-terminal residue" evidence="2">
    <location>
        <position position="582"/>
    </location>
</feature>
<evidence type="ECO:0000313" key="2">
    <source>
        <dbReference type="EMBL" id="CAF1666645.1"/>
    </source>
</evidence>
<keyword evidence="3" id="KW-1185">Reference proteome</keyword>
<feature type="region of interest" description="Disordered" evidence="1">
    <location>
        <begin position="297"/>
        <end position="510"/>
    </location>
</feature>
<protein>
    <submittedName>
        <fullName evidence="2">Uncharacterized protein</fullName>
    </submittedName>
</protein>
<evidence type="ECO:0000313" key="3">
    <source>
        <dbReference type="Proteomes" id="UP000663828"/>
    </source>
</evidence>
<dbReference type="AlphaFoldDB" id="A0A816FWG7"/>
<feature type="compositionally biased region" description="Polar residues" evidence="1">
    <location>
        <begin position="90"/>
        <end position="107"/>
    </location>
</feature>
<evidence type="ECO:0000256" key="1">
    <source>
        <dbReference type="SAM" id="MobiDB-lite"/>
    </source>
</evidence>
<organism evidence="2 3">
    <name type="scientific">Adineta ricciae</name>
    <name type="common">Rotifer</name>
    <dbReference type="NCBI Taxonomy" id="249248"/>
    <lineage>
        <taxon>Eukaryota</taxon>
        <taxon>Metazoa</taxon>
        <taxon>Spiralia</taxon>
        <taxon>Gnathifera</taxon>
        <taxon>Rotifera</taxon>
        <taxon>Eurotatoria</taxon>
        <taxon>Bdelloidea</taxon>
        <taxon>Adinetida</taxon>
        <taxon>Adinetidae</taxon>
        <taxon>Adineta</taxon>
    </lineage>
</organism>
<gene>
    <name evidence="2" type="ORF">XAT740_LOCUS57902</name>
</gene>